<dbReference type="EMBL" id="OZ034822">
    <property type="protein sequence ID" value="CAL1413706.1"/>
    <property type="molecule type" value="Genomic_DNA"/>
</dbReference>
<feature type="region of interest" description="Disordered" evidence="1">
    <location>
        <begin position="53"/>
        <end position="76"/>
    </location>
</feature>
<reference evidence="2 3" key="1">
    <citation type="submission" date="2024-04" db="EMBL/GenBank/DDBJ databases">
        <authorList>
            <person name="Fracassetti M."/>
        </authorList>
    </citation>
    <scope>NUCLEOTIDE SEQUENCE [LARGE SCALE GENOMIC DNA]</scope>
</reference>
<sequence length="94" mass="10487">MTRNSTNNILAHLVGQRVFDRALRRRIQDGDPLQGSMQEERLVNVDVDQVGEKNAGGEAPTMVPNANPSKAAPSVSQMVEETRQQVVWLNINYQ</sequence>
<name>A0AAV2GSC2_9ROSI</name>
<proteinExistence type="predicted"/>
<evidence type="ECO:0000313" key="3">
    <source>
        <dbReference type="Proteomes" id="UP001497516"/>
    </source>
</evidence>
<protein>
    <submittedName>
        <fullName evidence="2">Uncharacterized protein</fullName>
    </submittedName>
</protein>
<dbReference type="AlphaFoldDB" id="A0AAV2GSC2"/>
<accession>A0AAV2GSC2</accession>
<gene>
    <name evidence="2" type="ORF">LTRI10_LOCUS52916</name>
</gene>
<evidence type="ECO:0000256" key="1">
    <source>
        <dbReference type="SAM" id="MobiDB-lite"/>
    </source>
</evidence>
<dbReference type="Proteomes" id="UP001497516">
    <property type="component" value="Chromosome 9"/>
</dbReference>
<organism evidence="2 3">
    <name type="scientific">Linum trigynum</name>
    <dbReference type="NCBI Taxonomy" id="586398"/>
    <lineage>
        <taxon>Eukaryota</taxon>
        <taxon>Viridiplantae</taxon>
        <taxon>Streptophyta</taxon>
        <taxon>Embryophyta</taxon>
        <taxon>Tracheophyta</taxon>
        <taxon>Spermatophyta</taxon>
        <taxon>Magnoliopsida</taxon>
        <taxon>eudicotyledons</taxon>
        <taxon>Gunneridae</taxon>
        <taxon>Pentapetalae</taxon>
        <taxon>rosids</taxon>
        <taxon>fabids</taxon>
        <taxon>Malpighiales</taxon>
        <taxon>Linaceae</taxon>
        <taxon>Linum</taxon>
    </lineage>
</organism>
<keyword evidence="3" id="KW-1185">Reference proteome</keyword>
<evidence type="ECO:0000313" key="2">
    <source>
        <dbReference type="EMBL" id="CAL1413706.1"/>
    </source>
</evidence>
<feature type="compositionally biased region" description="Polar residues" evidence="1">
    <location>
        <begin position="64"/>
        <end position="76"/>
    </location>
</feature>